<keyword evidence="2 9" id="KW-0378">Hydrolase</keyword>
<reference evidence="13" key="1">
    <citation type="journal article" date="2014" name="Genome Biol. Evol.">
        <title>Gene Loss Rather Than Gene Gain Is Associated with a Host Jump from Monocots to Dicots in the Smut Fungus Melanopsichium pennsylvanicum.</title>
        <authorList>
            <person name="Sharma R."/>
            <person name="Mishra B."/>
            <person name="Runge F."/>
            <person name="Thines M."/>
        </authorList>
    </citation>
    <scope>NUCLEOTIDE SEQUENCE</scope>
    <source>
        <strain evidence="13">4</strain>
    </source>
</reference>
<dbReference type="AlphaFoldDB" id="A0A077R6C1"/>
<feature type="region of interest" description="Disordered" evidence="10">
    <location>
        <begin position="709"/>
        <end position="730"/>
    </location>
</feature>
<protein>
    <recommendedName>
        <fullName evidence="7">DNA 3'-5' helicase</fullName>
        <ecNumber evidence="7">5.6.2.4</ecNumber>
    </recommendedName>
</protein>
<dbReference type="PROSITE" id="PS50181">
    <property type="entry name" value="FBOX"/>
    <property type="match status" value="1"/>
</dbReference>
<evidence type="ECO:0000256" key="2">
    <source>
        <dbReference type="ARBA" id="ARBA00022801"/>
    </source>
</evidence>
<evidence type="ECO:0000256" key="1">
    <source>
        <dbReference type="ARBA" id="ARBA00022741"/>
    </source>
</evidence>
<evidence type="ECO:0000256" key="10">
    <source>
        <dbReference type="SAM" id="MobiDB-lite"/>
    </source>
</evidence>
<feature type="domain" description="UvrD-like helicase ATP-binding" evidence="12">
    <location>
        <begin position="367"/>
        <end position="652"/>
    </location>
</feature>
<evidence type="ECO:0000256" key="7">
    <source>
        <dbReference type="ARBA" id="ARBA00034808"/>
    </source>
</evidence>
<evidence type="ECO:0000256" key="4">
    <source>
        <dbReference type="ARBA" id="ARBA00022840"/>
    </source>
</evidence>
<dbReference type="InterPro" id="IPR027417">
    <property type="entry name" value="P-loop_NTPase"/>
</dbReference>
<dbReference type="SUPFAM" id="SSF81383">
    <property type="entry name" value="F-box domain"/>
    <property type="match status" value="1"/>
</dbReference>
<dbReference type="Pfam" id="PF13361">
    <property type="entry name" value="UvrD_C"/>
    <property type="match status" value="1"/>
</dbReference>
<dbReference type="PROSITE" id="PS51198">
    <property type="entry name" value="UVRD_HELICASE_ATP_BIND"/>
    <property type="match status" value="1"/>
</dbReference>
<keyword evidence="3 9" id="KW-0347">Helicase</keyword>
<dbReference type="InterPro" id="IPR001810">
    <property type="entry name" value="F-box_dom"/>
</dbReference>
<keyword evidence="5" id="KW-0413">Isomerase</keyword>
<dbReference type="Pfam" id="PF00580">
    <property type="entry name" value="UvrD-helicase"/>
    <property type="match status" value="1"/>
</dbReference>
<evidence type="ECO:0000256" key="5">
    <source>
        <dbReference type="ARBA" id="ARBA00023235"/>
    </source>
</evidence>
<feature type="region of interest" description="Disordered" evidence="10">
    <location>
        <begin position="1087"/>
        <end position="1146"/>
    </location>
</feature>
<sequence>MQPLTSFDPLLKAQRIDKLPFKHPSTIHRATTSMLPATNIPAKRRQLSTSSSFAQPHASTSTAAAASETEIAATTAVSSSKRPLKKKGFSSKDDSIASRLQPKITQTSWRRTKSYQHIDLNGPTRRTVLEWLPREVVFMILHLLSFRDIQNLLRADKRMRPLIHSKTFCPWRKLLASFLYCERRYDETVALEEDSLFNATDGDSNHQDGDEDARQGTAQAEQQNKPLTADQQQIEKNFLQAYKDLVVCLQLKSAPVDLLELVPCLTRLWHDHPSFQLIRKWCRDLVVGRVTADHIFAAVDHVVAVEVLCSIRLYLAVVRISRAFSQNLPPIQSVRTLDYDCRTAIDAFFEQVHTLPAPGAEFSFRLTHEQDRFVRRDVRPGELIKVQAFAGTGKTRSLLAYAQRRPNKRFLYVAFNKAAADEARRRFPDHVQCRTMHSVALCQVVRTAGQDIGDLRARDVVRLLGETLPEGQQTRPQAISTQSGRDHRLTPTAVATYVLATLQRFFYSDDATIIADRHVPTKLATDTDLKIRAVARCAQELWDLIRQGAPDRNGKSVRCPHDAYVKLLQLQAPHHSESFFRSFDVLLLDEAQDLSAAQVSILLRAKKHCGILIVGDVFQKIYGFRGGTAKAFNERLYPSSEHFQLTKSFRFGDAVAKIATEMLGLRKPAPWERASAKPVLSGALGTADRVYAEAKVFNHELAPLLTESAQPAQQQNEQQEGARHSQDEGTATNWVETLADRLGEGQHAIALQVGSVSRMGVSAELIRHTRIFRSNRKLCLTALALSATLPQPHKIFLKTSQSLQPDAIVTLLRDAHILYHNDSRSMSRNSLLRDFASWKDLVQRVEAEGSGESKLSLAVALGGLLASSDFLDQVAQLETRFAPTEQDATVILTTVHQAKGLEWDCVFVEDDFRPVFGGDKTQRVEVASYWQQDELNHLYVALTRAKKHLVVSRVILQWIAAIRGLYRYRLLTSNSNTSMGKTGLCPHCKAGKHPLVIKEYRLACFDFLNPRCSDEISLRLGSEAHGDSVGTWSRTTSPSSVIQSDPLPLTSVIGCTGCISSPESPIHPDTFLDPDLALFVATAPKITRQRPHAPKQSEASTIGEDAKPRLSSTATGTTASTAAAASTSTSAAGAQAEGRSFKMDSSRHPFLKADHRSMKWAIMHHEYKRAVEAWFYAG</sequence>
<dbReference type="PANTHER" id="PTHR11070">
    <property type="entry name" value="UVRD / RECB / PCRA DNA HELICASE FAMILY MEMBER"/>
    <property type="match status" value="1"/>
</dbReference>
<dbReference type="SUPFAM" id="SSF52540">
    <property type="entry name" value="P-loop containing nucleoside triphosphate hydrolases"/>
    <property type="match status" value="1"/>
</dbReference>
<dbReference type="GO" id="GO:0000724">
    <property type="term" value="P:double-strand break repair via homologous recombination"/>
    <property type="evidence" value="ECO:0007669"/>
    <property type="project" value="TreeGrafter"/>
</dbReference>
<dbReference type="EC" id="5.6.2.4" evidence="7"/>
<dbReference type="InterPro" id="IPR014016">
    <property type="entry name" value="UvrD-like_ATP-bd"/>
</dbReference>
<accession>A0A077R6C1</accession>
<dbReference type="InterPro" id="IPR000212">
    <property type="entry name" value="DNA_helicase_UvrD/REP"/>
</dbReference>
<evidence type="ECO:0000256" key="9">
    <source>
        <dbReference type="PROSITE-ProRule" id="PRU00560"/>
    </source>
</evidence>
<dbReference type="PANTHER" id="PTHR11070:SF30">
    <property type="entry name" value="F-BOX DNA HELICASE 1"/>
    <property type="match status" value="1"/>
</dbReference>
<comment type="catalytic activity">
    <reaction evidence="6">
        <text>Couples ATP hydrolysis with the unwinding of duplex DNA by translocating in the 3'-5' direction.</text>
        <dbReference type="EC" id="5.6.2.4"/>
    </reaction>
</comment>
<evidence type="ECO:0000256" key="3">
    <source>
        <dbReference type="ARBA" id="ARBA00022806"/>
    </source>
</evidence>
<evidence type="ECO:0000256" key="8">
    <source>
        <dbReference type="ARBA" id="ARBA00048988"/>
    </source>
</evidence>
<name>A0A077R6C1_9BASI</name>
<dbReference type="GO" id="GO:0043138">
    <property type="term" value="F:3'-5' DNA helicase activity"/>
    <property type="evidence" value="ECO:0007669"/>
    <property type="project" value="UniProtKB-EC"/>
</dbReference>
<evidence type="ECO:0000256" key="6">
    <source>
        <dbReference type="ARBA" id="ARBA00034617"/>
    </source>
</evidence>
<feature type="compositionally biased region" description="Low complexity" evidence="10">
    <location>
        <begin position="709"/>
        <end position="719"/>
    </location>
</feature>
<dbReference type="GO" id="GO:0016787">
    <property type="term" value="F:hydrolase activity"/>
    <property type="evidence" value="ECO:0007669"/>
    <property type="project" value="UniProtKB-UniRule"/>
</dbReference>
<dbReference type="GO" id="GO:0005634">
    <property type="term" value="C:nucleus"/>
    <property type="evidence" value="ECO:0007669"/>
    <property type="project" value="TreeGrafter"/>
</dbReference>
<evidence type="ECO:0000259" key="11">
    <source>
        <dbReference type="PROSITE" id="PS50181"/>
    </source>
</evidence>
<dbReference type="GO" id="GO:0031297">
    <property type="term" value="P:replication fork processing"/>
    <property type="evidence" value="ECO:0007669"/>
    <property type="project" value="TreeGrafter"/>
</dbReference>
<feature type="region of interest" description="Disordered" evidence="10">
    <location>
        <begin position="198"/>
        <end position="228"/>
    </location>
</feature>
<dbReference type="InterPro" id="IPR036047">
    <property type="entry name" value="F-box-like_dom_sf"/>
</dbReference>
<keyword evidence="1 9" id="KW-0547">Nucleotide-binding</keyword>
<comment type="catalytic activity">
    <reaction evidence="8">
        <text>ATP + H2O = ADP + phosphate + H(+)</text>
        <dbReference type="Rhea" id="RHEA:13065"/>
        <dbReference type="ChEBI" id="CHEBI:15377"/>
        <dbReference type="ChEBI" id="CHEBI:15378"/>
        <dbReference type="ChEBI" id="CHEBI:30616"/>
        <dbReference type="ChEBI" id="CHEBI:43474"/>
        <dbReference type="ChEBI" id="CHEBI:456216"/>
        <dbReference type="EC" id="5.6.2.4"/>
    </reaction>
</comment>
<dbReference type="GO" id="GO:0005524">
    <property type="term" value="F:ATP binding"/>
    <property type="evidence" value="ECO:0007669"/>
    <property type="project" value="UniProtKB-UniRule"/>
</dbReference>
<feature type="region of interest" description="Disordered" evidence="10">
    <location>
        <begin position="22"/>
        <end position="96"/>
    </location>
</feature>
<dbReference type="Gene3D" id="3.40.50.300">
    <property type="entry name" value="P-loop containing nucleotide triphosphate hydrolases"/>
    <property type="match status" value="2"/>
</dbReference>
<feature type="compositionally biased region" description="Polar residues" evidence="10">
    <location>
        <begin position="216"/>
        <end position="228"/>
    </location>
</feature>
<feature type="binding site" evidence="9">
    <location>
        <begin position="388"/>
        <end position="395"/>
    </location>
    <ligand>
        <name>ATP</name>
        <dbReference type="ChEBI" id="CHEBI:30616"/>
    </ligand>
</feature>
<keyword evidence="4 9" id="KW-0067">ATP-binding</keyword>
<feature type="domain" description="F-box" evidence="11">
    <location>
        <begin position="126"/>
        <end position="174"/>
    </location>
</feature>
<dbReference type="EMBL" id="HG529615">
    <property type="protein sequence ID" value="CDI54482.1"/>
    <property type="molecule type" value="Genomic_DNA"/>
</dbReference>
<feature type="compositionally biased region" description="Low complexity" evidence="10">
    <location>
        <begin position="1111"/>
        <end position="1134"/>
    </location>
</feature>
<evidence type="ECO:0000313" key="13">
    <source>
        <dbReference type="EMBL" id="CDI54482.1"/>
    </source>
</evidence>
<organism evidence="13">
    <name type="scientific">Melanopsichium pennsylvanicum 4</name>
    <dbReference type="NCBI Taxonomy" id="1398559"/>
    <lineage>
        <taxon>Eukaryota</taxon>
        <taxon>Fungi</taxon>
        <taxon>Dikarya</taxon>
        <taxon>Basidiomycota</taxon>
        <taxon>Ustilaginomycotina</taxon>
        <taxon>Ustilaginomycetes</taxon>
        <taxon>Ustilaginales</taxon>
        <taxon>Ustilaginaceae</taxon>
        <taxon>Melanopsichium</taxon>
    </lineage>
</organism>
<dbReference type="GO" id="GO:0003677">
    <property type="term" value="F:DNA binding"/>
    <property type="evidence" value="ECO:0007669"/>
    <property type="project" value="InterPro"/>
</dbReference>
<feature type="compositionally biased region" description="Basic and acidic residues" evidence="10">
    <location>
        <begin position="203"/>
        <end position="214"/>
    </location>
</feature>
<proteinExistence type="predicted"/>
<dbReference type="InterPro" id="IPR014017">
    <property type="entry name" value="DNA_helicase_UvrD-like_C"/>
</dbReference>
<evidence type="ECO:0000259" key="12">
    <source>
        <dbReference type="PROSITE" id="PS51198"/>
    </source>
</evidence>
<feature type="compositionally biased region" description="Low complexity" evidence="10">
    <location>
        <begin position="58"/>
        <end position="80"/>
    </location>
</feature>